<evidence type="ECO:0000313" key="2">
    <source>
        <dbReference type="Proteomes" id="UP001597557"/>
    </source>
</evidence>
<dbReference type="PANTHER" id="PTHR41244">
    <property type="entry name" value="RHAMNAN SYNTHESIS F"/>
    <property type="match status" value="1"/>
</dbReference>
<organism evidence="1 2">
    <name type="scientific">Mucilaginibacter ximonensis</name>
    <dbReference type="NCBI Taxonomy" id="538021"/>
    <lineage>
        <taxon>Bacteria</taxon>
        <taxon>Pseudomonadati</taxon>
        <taxon>Bacteroidota</taxon>
        <taxon>Sphingobacteriia</taxon>
        <taxon>Sphingobacteriales</taxon>
        <taxon>Sphingobacteriaceae</taxon>
        <taxon>Mucilaginibacter</taxon>
    </lineage>
</organism>
<evidence type="ECO:0000313" key="1">
    <source>
        <dbReference type="EMBL" id="MFD2873459.1"/>
    </source>
</evidence>
<protein>
    <submittedName>
        <fullName evidence="1">Glycoside hydrolase family 99-like domain-containing protein</fullName>
    </submittedName>
</protein>
<dbReference type="CDD" id="cd11579">
    <property type="entry name" value="Glyco_tran_WbsX"/>
    <property type="match status" value="1"/>
</dbReference>
<proteinExistence type="predicted"/>
<dbReference type="InterPro" id="IPR032719">
    <property type="entry name" value="WbsX"/>
</dbReference>
<dbReference type="EMBL" id="JBHUPD010000002">
    <property type="protein sequence ID" value="MFD2873459.1"/>
    <property type="molecule type" value="Genomic_DNA"/>
</dbReference>
<accession>A0ABW5YE25</accession>
<dbReference type="PANTHER" id="PTHR41244:SF1">
    <property type="entry name" value="GLYCOSYLTRANSFERASE"/>
    <property type="match status" value="1"/>
</dbReference>
<dbReference type="Proteomes" id="UP001597557">
    <property type="component" value="Unassembled WGS sequence"/>
</dbReference>
<reference evidence="2" key="1">
    <citation type="journal article" date="2019" name="Int. J. Syst. Evol. Microbiol.">
        <title>The Global Catalogue of Microorganisms (GCM) 10K type strain sequencing project: providing services to taxonomists for standard genome sequencing and annotation.</title>
        <authorList>
            <consortium name="The Broad Institute Genomics Platform"/>
            <consortium name="The Broad Institute Genome Sequencing Center for Infectious Disease"/>
            <person name="Wu L."/>
            <person name="Ma J."/>
        </authorList>
    </citation>
    <scope>NUCLEOTIDE SEQUENCE [LARGE SCALE GENOMIC DNA]</scope>
    <source>
        <strain evidence="2">KCTC 22437</strain>
    </source>
</reference>
<gene>
    <name evidence="1" type="ORF">ACFS5N_13320</name>
</gene>
<comment type="caution">
    <text evidence="1">The sequence shown here is derived from an EMBL/GenBank/DDBJ whole genome shotgun (WGS) entry which is preliminary data.</text>
</comment>
<dbReference type="Gene3D" id="3.20.20.80">
    <property type="entry name" value="Glycosidases"/>
    <property type="match status" value="1"/>
</dbReference>
<name>A0ABW5YE25_9SPHI</name>
<dbReference type="RefSeq" id="WP_377186241.1">
    <property type="nucleotide sequence ID" value="NZ_JBHUPD010000002.1"/>
</dbReference>
<keyword evidence="2" id="KW-1185">Reference proteome</keyword>
<sequence>MKNQGSIKPIAIHLPQYHPFKENDEWWGKGFTEWTNVTKAQPLFKGHYQPHLPADLGYYDLRLEEARIAQAEMAKRYGIYGFCYYHYWFNGKRLMNEPIDEILRTKKPDFPFMLCWANENWTRTWDGAESNVLIAQDYSDADDLEHIQFLCKVFADDRYIKIDGKPFFVIYKPFLLPDLKRTIDTWRTEVVKAGFPGLVIGVMNSTVSYQDVLAAGSDYVIDFQPNFSLAPTQEFAPLSHKLKNKLFGVESAYYNHKIVSYKKYVDHIIHQNYYRPKLIPGITPGWDNTARKRKNGFIFKDANPTDYGRWLQHIIDEFNCEQPYLFINAWNEWAEGNHLEPDHKWGTRYLEETQIKINNS</sequence>
<dbReference type="Pfam" id="PF14307">
    <property type="entry name" value="Glyco_tran_WbsX"/>
    <property type="match status" value="1"/>
</dbReference>